<protein>
    <submittedName>
        <fullName evidence="1">Uncharacterized protein</fullName>
    </submittedName>
</protein>
<proteinExistence type="predicted"/>
<reference evidence="1 2" key="1">
    <citation type="submission" date="2024-09" db="EMBL/GenBank/DDBJ databases">
        <authorList>
            <person name="Lee S.D."/>
        </authorList>
    </citation>
    <scope>NUCLEOTIDE SEQUENCE [LARGE SCALE GENOMIC DNA]</scope>
    <source>
        <strain evidence="1 2">N1-5</strain>
    </source>
</reference>
<dbReference type="RefSeq" id="WP_030265315.1">
    <property type="nucleotide sequence ID" value="NZ_JBHEZZ010000016.1"/>
</dbReference>
<dbReference type="Proteomes" id="UP001592528">
    <property type="component" value="Unassembled WGS sequence"/>
</dbReference>
<accession>A0ABV6UTJ0</accession>
<dbReference type="EMBL" id="JBHEZZ010000016">
    <property type="protein sequence ID" value="MFC1404764.1"/>
    <property type="molecule type" value="Genomic_DNA"/>
</dbReference>
<gene>
    <name evidence="1" type="ORF">ACEZDJ_26090</name>
</gene>
<organism evidence="1 2">
    <name type="scientific">Streptacidiphilus cavernicola</name>
    <dbReference type="NCBI Taxonomy" id="3342716"/>
    <lineage>
        <taxon>Bacteria</taxon>
        <taxon>Bacillati</taxon>
        <taxon>Actinomycetota</taxon>
        <taxon>Actinomycetes</taxon>
        <taxon>Kitasatosporales</taxon>
        <taxon>Streptomycetaceae</taxon>
        <taxon>Streptacidiphilus</taxon>
    </lineage>
</organism>
<sequence>MSEHPESDKPVYVGALVPEDRDRYVHVVRPDGDTVRSLCADQDQFAAFVALERPGTDLDDPAQVYWADHPGEWSGV</sequence>
<comment type="caution">
    <text evidence="1">The sequence shown here is derived from an EMBL/GenBank/DDBJ whole genome shotgun (WGS) entry which is preliminary data.</text>
</comment>
<keyword evidence="2" id="KW-1185">Reference proteome</keyword>
<evidence type="ECO:0000313" key="1">
    <source>
        <dbReference type="EMBL" id="MFC1404764.1"/>
    </source>
</evidence>
<name>A0ABV6UTJ0_9ACTN</name>
<evidence type="ECO:0000313" key="2">
    <source>
        <dbReference type="Proteomes" id="UP001592528"/>
    </source>
</evidence>